<protein>
    <recommendedName>
        <fullName evidence="3">STAS/SEC14 domain-containing protein</fullName>
    </recommendedName>
</protein>
<dbReference type="Proteomes" id="UP000532746">
    <property type="component" value="Unassembled WGS sequence"/>
</dbReference>
<dbReference type="AlphaFoldDB" id="A0A7W9T2I1"/>
<name>A0A7W9T2I1_9BACT</name>
<evidence type="ECO:0000313" key="2">
    <source>
        <dbReference type="Proteomes" id="UP000532746"/>
    </source>
</evidence>
<evidence type="ECO:0000313" key="1">
    <source>
        <dbReference type="EMBL" id="MBB6060391.1"/>
    </source>
</evidence>
<gene>
    <name evidence="1" type="ORF">HNQ93_003257</name>
</gene>
<sequence length="142" mass="16068">MPASVSASAPDFVEFHRRDELGVLVVRWPRPVSPLELQQSYTAALAAARPTRTRFWLVDLRHRGPASEDDTQWVLSEFVPQAFKQLKGRVYWAFLVPAAQLSPEEQQTGSPMVMHDMAHVRLFGTEEGALHWLAGRQHHDSA</sequence>
<keyword evidence="2" id="KW-1185">Reference proteome</keyword>
<organism evidence="1 2">
    <name type="scientific">Hymenobacter luteus</name>
    <dbReference type="NCBI Taxonomy" id="1411122"/>
    <lineage>
        <taxon>Bacteria</taxon>
        <taxon>Pseudomonadati</taxon>
        <taxon>Bacteroidota</taxon>
        <taxon>Cytophagia</taxon>
        <taxon>Cytophagales</taxon>
        <taxon>Hymenobacteraceae</taxon>
        <taxon>Hymenobacter</taxon>
    </lineage>
</organism>
<accession>A0A7W9T2I1</accession>
<reference evidence="1 2" key="1">
    <citation type="submission" date="2020-08" db="EMBL/GenBank/DDBJ databases">
        <title>Genomic Encyclopedia of Type Strains, Phase IV (KMG-IV): sequencing the most valuable type-strain genomes for metagenomic binning, comparative biology and taxonomic classification.</title>
        <authorList>
            <person name="Goeker M."/>
        </authorList>
    </citation>
    <scope>NUCLEOTIDE SEQUENCE [LARGE SCALE GENOMIC DNA]</scope>
    <source>
        <strain evidence="1 2">DSM 26718</strain>
    </source>
</reference>
<proteinExistence type="predicted"/>
<dbReference type="RefSeq" id="WP_183404472.1">
    <property type="nucleotide sequence ID" value="NZ_JACHGG010000004.1"/>
</dbReference>
<comment type="caution">
    <text evidence="1">The sequence shown here is derived from an EMBL/GenBank/DDBJ whole genome shotgun (WGS) entry which is preliminary data.</text>
</comment>
<evidence type="ECO:0008006" key="3">
    <source>
        <dbReference type="Google" id="ProtNLM"/>
    </source>
</evidence>
<dbReference type="EMBL" id="JACHGG010000004">
    <property type="protein sequence ID" value="MBB6060391.1"/>
    <property type="molecule type" value="Genomic_DNA"/>
</dbReference>